<dbReference type="PATRIC" id="fig|679936.5.peg.3684"/>
<dbReference type="InterPro" id="IPR028161">
    <property type="entry name" value="Met8-like"/>
</dbReference>
<dbReference type="SUPFAM" id="SSF75615">
    <property type="entry name" value="Siroheme synthase middle domains-like"/>
    <property type="match status" value="1"/>
</dbReference>
<dbReference type="PANTHER" id="PTHR35330">
    <property type="entry name" value="SIROHEME BIOSYNTHESIS PROTEIN MET8"/>
    <property type="match status" value="1"/>
</dbReference>
<dbReference type="KEGG" id="sap:Sulac_3565"/>
<reference evidence="8" key="1">
    <citation type="submission" date="2011-12" db="EMBL/GenBank/DDBJ databases">
        <title>The complete genome of plasmid of Sulfobacillus acidophilus DSM 10332.</title>
        <authorList>
            <person name="Lucas S."/>
            <person name="Han J."/>
            <person name="Lapidus A."/>
            <person name="Bruce D."/>
            <person name="Goodwin L."/>
            <person name="Pitluck S."/>
            <person name="Peters L."/>
            <person name="Kyrpides N."/>
            <person name="Mavromatis K."/>
            <person name="Ivanova N."/>
            <person name="Mikhailova N."/>
            <person name="Chertkov O."/>
            <person name="Saunders E."/>
            <person name="Detter J.C."/>
            <person name="Tapia R."/>
            <person name="Han C."/>
            <person name="Land M."/>
            <person name="Hauser L."/>
            <person name="Markowitz V."/>
            <person name="Cheng J.-F."/>
            <person name="Hugenholtz P."/>
            <person name="Woyke T."/>
            <person name="Wu D."/>
            <person name="Pukall R."/>
            <person name="Gehrich-Schroeter G."/>
            <person name="Schneider S."/>
            <person name="Klenk H.-P."/>
            <person name="Eisen J.A."/>
        </authorList>
    </citation>
    <scope>NUCLEOTIDE SEQUENCE [LARGE SCALE GENOMIC DNA]</scope>
    <source>
        <strain evidence="8">ATCC 700253 / DSM 10332 / NAL</strain>
        <plasmid evidence="8">pSULAd1</plasmid>
    </source>
</reference>
<gene>
    <name evidence="7" type="ordered locus">Sulac_3565</name>
</gene>
<reference evidence="7 8" key="2">
    <citation type="journal article" date="2012" name="Stand. Genomic Sci.">
        <title>Complete genome sequence of the moderately thermophilic mineral-sulfide-oxidizing firmicute Sulfobacillus acidophilus type strain (NAL(T)).</title>
        <authorList>
            <person name="Anderson I."/>
            <person name="Chertkov O."/>
            <person name="Chen A."/>
            <person name="Saunders E."/>
            <person name="Lapidus A."/>
            <person name="Nolan M."/>
            <person name="Lucas S."/>
            <person name="Hammon N."/>
            <person name="Deshpande S."/>
            <person name="Cheng J.F."/>
            <person name="Han C."/>
            <person name="Tapia R."/>
            <person name="Goodwin L.A."/>
            <person name="Pitluck S."/>
            <person name="Liolios K."/>
            <person name="Pagani I."/>
            <person name="Ivanova N."/>
            <person name="Mikhailova N."/>
            <person name="Pati A."/>
            <person name="Palaniappan K."/>
            <person name="Land M."/>
            <person name="Pan C."/>
            <person name="Rohde M."/>
            <person name="Pukall R."/>
            <person name="Goker M."/>
            <person name="Detter J.C."/>
            <person name="Woyke T."/>
            <person name="Bristow J."/>
            <person name="Eisen J.A."/>
            <person name="Markowitz V."/>
            <person name="Hugenholtz P."/>
            <person name="Kyrpides N.C."/>
            <person name="Klenk H.P."/>
            <person name="Mavromatis K."/>
        </authorList>
    </citation>
    <scope>NUCLEOTIDE SEQUENCE [LARGE SCALE GENOMIC DNA]</scope>
    <source>
        <strain evidence="8">ATCC 700253 / DSM 10332 / NAL</strain>
        <plasmid evidence="8">pSULAd1</plasmid>
    </source>
</reference>
<evidence type="ECO:0000313" key="8">
    <source>
        <dbReference type="Proteomes" id="UP000005439"/>
    </source>
</evidence>
<evidence type="ECO:0000256" key="4">
    <source>
        <dbReference type="ARBA" id="ARBA00023027"/>
    </source>
</evidence>
<dbReference type="GO" id="GO:0019354">
    <property type="term" value="P:siroheme biosynthetic process"/>
    <property type="evidence" value="ECO:0007669"/>
    <property type="project" value="UniProtKB-UniPathway"/>
</dbReference>
<comment type="pathway">
    <text evidence="1">Porphyrin-containing compound metabolism; siroheme biosynthesis; sirohydrochlorin from precorrin-2: step 1/1.</text>
</comment>
<comment type="catalytic activity">
    <reaction evidence="6">
        <text>precorrin-2 + NAD(+) = sirohydrochlorin + NADH + 2 H(+)</text>
        <dbReference type="Rhea" id="RHEA:15613"/>
        <dbReference type="ChEBI" id="CHEBI:15378"/>
        <dbReference type="ChEBI" id="CHEBI:57540"/>
        <dbReference type="ChEBI" id="CHEBI:57945"/>
        <dbReference type="ChEBI" id="CHEBI:58351"/>
        <dbReference type="ChEBI" id="CHEBI:58827"/>
        <dbReference type="EC" id="1.3.1.76"/>
    </reaction>
</comment>
<proteinExistence type="predicted"/>
<keyword evidence="5" id="KW-0627">Porphyrin biosynthesis</keyword>
<evidence type="ECO:0000256" key="1">
    <source>
        <dbReference type="ARBA" id="ARBA00005010"/>
    </source>
</evidence>
<dbReference type="Pfam" id="PF13241">
    <property type="entry name" value="NAD_binding_7"/>
    <property type="match status" value="1"/>
</dbReference>
<dbReference type="EC" id="1.3.1.76" evidence="2"/>
<keyword evidence="8" id="KW-1185">Reference proteome</keyword>
<keyword evidence="3" id="KW-0560">Oxidoreductase</keyword>
<geneLocation type="plasmid" evidence="8">
    <name>pSULAd1</name>
</geneLocation>
<evidence type="ECO:0000256" key="3">
    <source>
        <dbReference type="ARBA" id="ARBA00023002"/>
    </source>
</evidence>
<dbReference type="GO" id="GO:0004325">
    <property type="term" value="F:ferrochelatase activity"/>
    <property type="evidence" value="ECO:0007669"/>
    <property type="project" value="InterPro"/>
</dbReference>
<protein>
    <recommendedName>
        <fullName evidence="2">precorrin-2 dehydrogenase</fullName>
        <ecNumber evidence="2">1.3.1.76</ecNumber>
    </recommendedName>
</protein>
<dbReference type="EMBL" id="CP003180">
    <property type="protein sequence ID" value="AEW06996.1"/>
    <property type="molecule type" value="Genomic_DNA"/>
</dbReference>
<keyword evidence="7" id="KW-0614">Plasmid</keyword>
<dbReference type="InterPro" id="IPR036291">
    <property type="entry name" value="NAD(P)-bd_dom_sf"/>
</dbReference>
<dbReference type="SUPFAM" id="SSF51735">
    <property type="entry name" value="NAD(P)-binding Rossmann-fold domains"/>
    <property type="match status" value="1"/>
</dbReference>
<dbReference type="UniPathway" id="UPA00262">
    <property type="reaction ID" value="UER00222"/>
</dbReference>
<dbReference type="GO" id="GO:0043115">
    <property type="term" value="F:precorrin-2 dehydrogenase activity"/>
    <property type="evidence" value="ECO:0007669"/>
    <property type="project" value="UniProtKB-EC"/>
</dbReference>
<accession>G8U1R8</accession>
<dbReference type="Proteomes" id="UP000005439">
    <property type="component" value="Plasmid unnamed"/>
</dbReference>
<sequence length="170" mass="18252">MSSGFYPVLLRIKGASVVVAGSGPQAAAKVERLVASGVSVTLLAPKPGPALEAWSGQTMVEVARRSLSESDVAGTRILFLADEARALAPDICPLAAQYRTWVNVVDSPVWCDFYSMAQMRRGNLLIAVATAGRAPGMARAIRDHIARELGPEWEARIEDAARRRKEEGHA</sequence>
<dbReference type="AlphaFoldDB" id="G8U1R8"/>
<dbReference type="Gene3D" id="3.30.160.110">
    <property type="entry name" value="Siroheme synthase, domain 2"/>
    <property type="match status" value="1"/>
</dbReference>
<evidence type="ECO:0000313" key="7">
    <source>
        <dbReference type="EMBL" id="AEW06996.1"/>
    </source>
</evidence>
<name>G8U1R8_SULAD</name>
<evidence type="ECO:0000256" key="6">
    <source>
        <dbReference type="ARBA" id="ARBA00047561"/>
    </source>
</evidence>
<dbReference type="PANTHER" id="PTHR35330:SF1">
    <property type="entry name" value="SIROHEME BIOSYNTHESIS PROTEIN MET8"/>
    <property type="match status" value="1"/>
</dbReference>
<evidence type="ECO:0000256" key="2">
    <source>
        <dbReference type="ARBA" id="ARBA00012400"/>
    </source>
</evidence>
<organism evidence="7 8">
    <name type="scientific">Sulfobacillus acidophilus (strain ATCC 700253 / DSM 10332 / NAL)</name>
    <dbReference type="NCBI Taxonomy" id="679936"/>
    <lineage>
        <taxon>Bacteria</taxon>
        <taxon>Bacillati</taxon>
        <taxon>Bacillota</taxon>
        <taxon>Clostridia</taxon>
        <taxon>Eubacteriales</taxon>
        <taxon>Clostridiales Family XVII. Incertae Sedis</taxon>
        <taxon>Sulfobacillus</taxon>
    </lineage>
</organism>
<dbReference type="Gene3D" id="3.40.50.720">
    <property type="entry name" value="NAD(P)-binding Rossmann-like Domain"/>
    <property type="match status" value="1"/>
</dbReference>
<dbReference type="NCBIfam" id="TIGR01470">
    <property type="entry name" value="cysG_Nterm"/>
    <property type="match status" value="1"/>
</dbReference>
<dbReference type="InterPro" id="IPR006367">
    <property type="entry name" value="Sirohaem_synthase_N"/>
</dbReference>
<keyword evidence="4" id="KW-0520">NAD</keyword>
<dbReference type="HOGENOM" id="CLU_011276_8_1_9"/>
<evidence type="ECO:0000256" key="5">
    <source>
        <dbReference type="ARBA" id="ARBA00023244"/>
    </source>
</evidence>